<sequence>MISFAAPLLLLALPALPLLWWLLRVTPPQPRRMDFPAAMLLRDLPLAEETPARTPWWVLLMRIAAAALLILGLARPVLGPGATGSGDGALLLVLDDGWASGPDWPLRVAIAQSELDRAGREGRPAALLTTAPGEGAAPPRVIGPMPAADLAPRLAALRPRSWPPDRQAALAALDGWVRADPGNGRFSALYLSDGIAHRTDDTAEAFMARLGEGGPLTVARAGERPVRLLAPPRTEGDRLLLTLRQSPVNAAGEAQLVARAQDGRALARATFALGAGATEAETALDLPTEIRNRVYRLDLLDEGGAGGMVLLDERFRRRPVGLLPGAEEAAADAPLIGDLFYLERALNPFAELRRGEVEQLLARPLSVLILADRPVAEGPEMAALTRFVEQGGMLIRFAGPRLAEHPDTLLPVQLRAERQLGGSLSWEQPQHLAPFAEGSPFAGLPVPSEISVERQVLAEPSPRLADKVWARLTDGTPLVTAETRGAGRIVLFHVTATAEWSDLPLSGLFVSMLRRLVALSSGVAGQEGEGVLAPLEALDGFGRLVAPPPGAQPIPTNGEALPSARTPPGWYGTAGAEGFRRALNLGDTLPAPRLHANPPAGTTLRAIAGIPPERDLGPWLMAAALALLALDLLASLRLRGLLGLARTAGVVLVLMAGTAQAQEGALPALVTRLGYIVTGDSAVDETMRQGLTGLSEFVNRRTAAALAEPAGVTPGRDDLSLYPLLYFTVRPDAPALEPEAVAALNGFMRNGGIILFDTRDEGSGEGFSPGARAALRRVTQGLAIPPLMPVPEEHVLRRAFYLLADLPGRFAGGTVWVSREQDRANDSVSPVVIGGHDWASAWAVDARGQNLHAAVPGGARQRILAYRFGANLVMYALTGNYKGDQVHVPAILERLGN</sequence>
<comment type="caution">
    <text evidence="3">The sequence shown here is derived from an EMBL/GenBank/DDBJ whole genome shotgun (WGS) entry which is preliminary data.</text>
</comment>
<dbReference type="RefSeq" id="WP_213670814.1">
    <property type="nucleotide sequence ID" value="NZ_JAHCDA010000002.1"/>
</dbReference>
<protein>
    <submittedName>
        <fullName evidence="3">DUF4159 domain-containing protein</fullName>
    </submittedName>
</protein>
<dbReference type="InterPro" id="IPR029062">
    <property type="entry name" value="Class_I_gatase-like"/>
</dbReference>
<keyword evidence="4" id="KW-1185">Reference proteome</keyword>
<dbReference type="SUPFAM" id="SSF52317">
    <property type="entry name" value="Class I glutamine amidotransferase-like"/>
    <property type="match status" value="1"/>
</dbReference>
<dbReference type="CDD" id="cd03143">
    <property type="entry name" value="A4_beta-galactosidase_middle_domain"/>
    <property type="match status" value="1"/>
</dbReference>
<accession>A0ABS5QFC6</accession>
<name>A0ABS5QFC6_9PROT</name>
<dbReference type="Gene3D" id="3.40.50.12140">
    <property type="entry name" value="Domain of unknown function DUF4159"/>
    <property type="match status" value="1"/>
</dbReference>
<dbReference type="Gene3D" id="3.40.50.880">
    <property type="match status" value="1"/>
</dbReference>
<dbReference type="Proteomes" id="UP000766336">
    <property type="component" value="Unassembled WGS sequence"/>
</dbReference>
<dbReference type="EMBL" id="JAHCDA010000002">
    <property type="protein sequence ID" value="MBS7812188.1"/>
    <property type="molecule type" value="Genomic_DNA"/>
</dbReference>
<dbReference type="InterPro" id="IPR025297">
    <property type="entry name" value="DUF4159"/>
</dbReference>
<gene>
    <name evidence="3" type="ORF">KHU32_14645</name>
</gene>
<dbReference type="Pfam" id="PF13709">
    <property type="entry name" value="DUF4159"/>
    <property type="match status" value="1"/>
</dbReference>
<dbReference type="Pfam" id="PF07584">
    <property type="entry name" value="BatA"/>
    <property type="match status" value="1"/>
</dbReference>
<dbReference type="InterPro" id="IPR011933">
    <property type="entry name" value="Double_TM_dom"/>
</dbReference>
<feature type="domain" description="Aerotolerance regulator N-terminal" evidence="1">
    <location>
        <begin position="1"/>
        <end position="76"/>
    </location>
</feature>
<dbReference type="NCBIfam" id="TIGR02226">
    <property type="entry name" value="two_anch"/>
    <property type="match status" value="1"/>
</dbReference>
<evidence type="ECO:0000313" key="3">
    <source>
        <dbReference type="EMBL" id="MBS7812188.1"/>
    </source>
</evidence>
<proteinExistence type="predicted"/>
<reference evidence="3 4" key="1">
    <citation type="submission" date="2021-05" db="EMBL/GenBank/DDBJ databases">
        <title>Roseococcus sp. XZZS9, whole genome shotgun sequencing project.</title>
        <authorList>
            <person name="Zhao G."/>
            <person name="Shen L."/>
        </authorList>
    </citation>
    <scope>NUCLEOTIDE SEQUENCE [LARGE SCALE GENOMIC DNA]</scope>
    <source>
        <strain evidence="3 4">XZZS9</strain>
    </source>
</reference>
<dbReference type="PANTHER" id="PTHR37464:SF1">
    <property type="entry name" value="BLL2463 PROTEIN"/>
    <property type="match status" value="1"/>
</dbReference>
<feature type="domain" description="DUF4159" evidence="2">
    <location>
        <begin position="672"/>
        <end position="877"/>
    </location>
</feature>
<organism evidence="3 4">
    <name type="scientific">Roseococcus pinisoli</name>
    <dbReference type="NCBI Taxonomy" id="2835040"/>
    <lineage>
        <taxon>Bacteria</taxon>
        <taxon>Pseudomonadati</taxon>
        <taxon>Pseudomonadota</taxon>
        <taxon>Alphaproteobacteria</taxon>
        <taxon>Acetobacterales</taxon>
        <taxon>Roseomonadaceae</taxon>
        <taxon>Roseococcus</taxon>
    </lineage>
</organism>
<evidence type="ECO:0000259" key="2">
    <source>
        <dbReference type="Pfam" id="PF13709"/>
    </source>
</evidence>
<dbReference type="PANTHER" id="PTHR37464">
    <property type="entry name" value="BLL2463 PROTEIN"/>
    <property type="match status" value="1"/>
</dbReference>
<dbReference type="InterPro" id="IPR024163">
    <property type="entry name" value="Aerotolerance_reg_N"/>
</dbReference>
<evidence type="ECO:0000313" key="4">
    <source>
        <dbReference type="Proteomes" id="UP000766336"/>
    </source>
</evidence>
<evidence type="ECO:0000259" key="1">
    <source>
        <dbReference type="Pfam" id="PF07584"/>
    </source>
</evidence>